<dbReference type="Pfam" id="PF10282">
    <property type="entry name" value="Lactonase"/>
    <property type="match status" value="1"/>
</dbReference>
<sequence>MVGALVLAGCAGEGSEPAAEPGGSAQAESPSSDAGESGEETGEPSGGDASAEVEPDPSEQGDADDEQDRPDWPTSSSTGLQPMDTITAGDISPKSVVSSDHGLIITNNMMYQHNVTLYDARTHEVVQTLEDTVQPAEFGLEGYPETVAGSPVEATWTADGQHAYVSNYQLNDGDHRDLGASADDPCTAGEAIRPSFVYRYSVDEQDWDQVIEVGRVPKFLTLTPDDSRLLVSNWCDASMSVVDTASGEEIEQIALNSMPRGIVAMPDNTTVYATAMFADEVYAVDLEEGTAEVALRTGSRPRHLVRDAAGEDVYLTVSGADAVLRLAPETGDVVDRTATGDEPRSMAISADGSALHVVNYHEDTVSKFDAETLEEIDRRSTGHHPVGITYDAVTGSVLVANYGGSLSVYDDTGGAPGSLASG</sequence>
<protein>
    <submittedName>
        <fullName evidence="2">Beta-propeller fold lactonase family protein</fullName>
    </submittedName>
</protein>
<dbReference type="SUPFAM" id="SSF50969">
    <property type="entry name" value="YVTN repeat-like/Quinoprotein amine dehydrogenase"/>
    <property type="match status" value="1"/>
</dbReference>
<dbReference type="Gene3D" id="2.130.10.10">
    <property type="entry name" value="YVTN repeat-like/Quinoprotein amine dehydrogenase"/>
    <property type="match status" value="1"/>
</dbReference>
<dbReference type="InterPro" id="IPR011044">
    <property type="entry name" value="Quino_amine_DH_bsu"/>
</dbReference>
<feature type="compositionally biased region" description="Low complexity" evidence="1">
    <location>
        <begin position="8"/>
        <end position="25"/>
    </location>
</feature>
<reference evidence="3" key="1">
    <citation type="journal article" date="2019" name="Int. J. Syst. Evol. Microbiol.">
        <title>The Global Catalogue of Microorganisms (GCM) 10K type strain sequencing project: providing services to taxonomists for standard genome sequencing and annotation.</title>
        <authorList>
            <consortium name="The Broad Institute Genomics Platform"/>
            <consortium name="The Broad Institute Genome Sequencing Center for Infectious Disease"/>
            <person name="Wu L."/>
            <person name="Ma J."/>
        </authorList>
    </citation>
    <scope>NUCLEOTIDE SEQUENCE [LARGE SCALE GENOMIC DNA]</scope>
    <source>
        <strain evidence="3">JCM 11483</strain>
    </source>
</reference>
<gene>
    <name evidence="2" type="ORF">GCM10020260_11710</name>
</gene>
<evidence type="ECO:0000313" key="2">
    <source>
        <dbReference type="EMBL" id="GAA3283259.1"/>
    </source>
</evidence>
<feature type="region of interest" description="Disordered" evidence="1">
    <location>
        <begin position="1"/>
        <end position="95"/>
    </location>
</feature>
<proteinExistence type="predicted"/>
<keyword evidence="3" id="KW-1185">Reference proteome</keyword>
<dbReference type="InterPro" id="IPR051200">
    <property type="entry name" value="Host-pathogen_enzymatic-act"/>
</dbReference>
<dbReference type="Proteomes" id="UP001501736">
    <property type="component" value="Unassembled WGS sequence"/>
</dbReference>
<dbReference type="EMBL" id="BAAAYG010000004">
    <property type="protein sequence ID" value="GAA3283259.1"/>
    <property type="molecule type" value="Genomic_DNA"/>
</dbReference>
<name>A0ABP6RD18_9MICC</name>
<dbReference type="InterPro" id="IPR015943">
    <property type="entry name" value="WD40/YVTN_repeat-like_dom_sf"/>
</dbReference>
<organism evidence="2 3">
    <name type="scientific">Nesterenkonia halobia</name>
    <dbReference type="NCBI Taxonomy" id="37922"/>
    <lineage>
        <taxon>Bacteria</taxon>
        <taxon>Bacillati</taxon>
        <taxon>Actinomycetota</taxon>
        <taxon>Actinomycetes</taxon>
        <taxon>Micrococcales</taxon>
        <taxon>Micrococcaceae</taxon>
        <taxon>Nesterenkonia</taxon>
    </lineage>
</organism>
<accession>A0ABP6RD18</accession>
<dbReference type="PANTHER" id="PTHR47197:SF3">
    <property type="entry name" value="DIHYDRO-HEME D1 DEHYDROGENASE"/>
    <property type="match status" value="1"/>
</dbReference>
<dbReference type="PANTHER" id="PTHR47197">
    <property type="entry name" value="PROTEIN NIRF"/>
    <property type="match status" value="1"/>
</dbReference>
<dbReference type="InterPro" id="IPR019405">
    <property type="entry name" value="Lactonase_7-beta_prop"/>
</dbReference>
<feature type="compositionally biased region" description="Acidic residues" evidence="1">
    <location>
        <begin position="51"/>
        <end position="68"/>
    </location>
</feature>
<comment type="caution">
    <text evidence="2">The sequence shown here is derived from an EMBL/GenBank/DDBJ whole genome shotgun (WGS) entry which is preliminary data.</text>
</comment>
<evidence type="ECO:0000256" key="1">
    <source>
        <dbReference type="SAM" id="MobiDB-lite"/>
    </source>
</evidence>
<evidence type="ECO:0000313" key="3">
    <source>
        <dbReference type="Proteomes" id="UP001501736"/>
    </source>
</evidence>